<gene>
    <name evidence="1" type="ORF">HaLaN_23121</name>
</gene>
<organism evidence="1 2">
    <name type="scientific">Haematococcus lacustris</name>
    <name type="common">Green alga</name>
    <name type="synonym">Haematococcus pluvialis</name>
    <dbReference type="NCBI Taxonomy" id="44745"/>
    <lineage>
        <taxon>Eukaryota</taxon>
        <taxon>Viridiplantae</taxon>
        <taxon>Chlorophyta</taxon>
        <taxon>core chlorophytes</taxon>
        <taxon>Chlorophyceae</taxon>
        <taxon>CS clade</taxon>
        <taxon>Chlamydomonadales</taxon>
        <taxon>Haematococcaceae</taxon>
        <taxon>Haematococcus</taxon>
    </lineage>
</organism>
<dbReference type="Proteomes" id="UP000485058">
    <property type="component" value="Unassembled WGS sequence"/>
</dbReference>
<keyword evidence="2" id="KW-1185">Reference proteome</keyword>
<dbReference type="EMBL" id="BLLF01002747">
    <property type="protein sequence ID" value="GFH25195.1"/>
    <property type="molecule type" value="Genomic_DNA"/>
</dbReference>
<comment type="caution">
    <text evidence="1">The sequence shown here is derived from an EMBL/GenBank/DDBJ whole genome shotgun (WGS) entry which is preliminary data.</text>
</comment>
<proteinExistence type="predicted"/>
<dbReference type="AlphaFoldDB" id="A0A699ZTD3"/>
<sequence length="59" mass="6826">MAKKHSTFFASMMRELKLDDTPEVYLDEVPWQIVGPSVYRTYLAAAQRLNLSEEAAGYW</sequence>
<protein>
    <submittedName>
        <fullName evidence="1">Uncharacterized protein</fullName>
    </submittedName>
</protein>
<reference evidence="1 2" key="1">
    <citation type="submission" date="2020-02" db="EMBL/GenBank/DDBJ databases">
        <title>Draft genome sequence of Haematococcus lacustris strain NIES-144.</title>
        <authorList>
            <person name="Morimoto D."/>
            <person name="Nakagawa S."/>
            <person name="Yoshida T."/>
            <person name="Sawayama S."/>
        </authorList>
    </citation>
    <scope>NUCLEOTIDE SEQUENCE [LARGE SCALE GENOMIC DNA]</scope>
    <source>
        <strain evidence="1 2">NIES-144</strain>
    </source>
</reference>
<evidence type="ECO:0000313" key="2">
    <source>
        <dbReference type="Proteomes" id="UP000485058"/>
    </source>
</evidence>
<evidence type="ECO:0000313" key="1">
    <source>
        <dbReference type="EMBL" id="GFH25195.1"/>
    </source>
</evidence>
<name>A0A699ZTD3_HAELA</name>
<accession>A0A699ZTD3</accession>